<gene>
    <name evidence="5" type="ORF">GCM10009789_09020</name>
</gene>
<dbReference type="CDD" id="cd03801">
    <property type="entry name" value="GT4_PimA-like"/>
    <property type="match status" value="1"/>
</dbReference>
<sequence>MAHVVMMVANSIDNDSRVLKEAVAIARTGVRVTLLGVAPTGGLSVDCLDASAVLARLPAAFPLRDERRRRLGRRRARRLPLLGYRITADRLARQAWIGARQADLKAESGWAVANRRSGALGSLRYRAGVADRRLRQELLRVAAKGVRVRVALTSRQNKWFTSAWGRWDRTLSRIERPARWRRVVPEAYDYERIFGQALDELAPDVLHAHDMHLVGVAVRAAGRAALRGRKIEVIYDAHEYVVGLSRYGGRTPRFISAWANHEAEYIGAADRVITVSPAIARTLRDRYRLDREPTVVINTPRRAEIAAGVVDVRTRLELPSDVPLLVYSGGITKARGVETAIQALPSLPGVHLAVVCVPSTETGPVRELRKLAESLRVGDRMHYLDPVEPDEVVSFLRTADIGLIPILRYPSHDMALPNKVFEYVFAGLPVVTSDMTSLTEFVRRTGIGEAFEAENPADLAAKVTRVLADPTPYREQASRPDFQEEVSWEGQAAKLRELYGELLGQELAVAERQPTEPRLLITPIDGSGQASQWAQAVERLQPRIGAEAMPDHSSGTGRLLGHADYLLNNVSHVLFQAGQTPDGWFPLDPRFLDAAGIAHAVVLHEPEVHGTGWAGLKDRLADYKGLRFVTSPELLDYVDDSLWLPLVVELGHEANPPVLERAVPRVLAVKGSGADAALGGLAERGLIEYELINPAPSADLRSKMRAADLVIERPGSYGVVAVTAMAAGRLTIGHVPSNVRERLPLDLPIVEATPETVGELIEKLLIERDEPRQQAARGPAYVHQVHDGGQSVQALLPFLQQ</sequence>
<dbReference type="InterPro" id="IPR001296">
    <property type="entry name" value="Glyco_trans_1"/>
</dbReference>
<feature type="domain" description="Glycosyl transferase family 1" evidence="3">
    <location>
        <begin position="315"/>
        <end position="477"/>
    </location>
</feature>
<evidence type="ECO:0000259" key="3">
    <source>
        <dbReference type="Pfam" id="PF00534"/>
    </source>
</evidence>
<protein>
    <submittedName>
        <fullName evidence="5">Uncharacterized protein</fullName>
    </submittedName>
</protein>
<comment type="caution">
    <text evidence="5">The sequence shown here is derived from an EMBL/GenBank/DDBJ whole genome shotgun (WGS) entry which is preliminary data.</text>
</comment>
<organism evidence="5 6">
    <name type="scientific">Kribbella sancticallisti</name>
    <dbReference type="NCBI Taxonomy" id="460087"/>
    <lineage>
        <taxon>Bacteria</taxon>
        <taxon>Bacillati</taxon>
        <taxon>Actinomycetota</taxon>
        <taxon>Actinomycetes</taxon>
        <taxon>Propionibacteriales</taxon>
        <taxon>Kribbellaceae</taxon>
        <taxon>Kribbella</taxon>
    </lineage>
</organism>
<evidence type="ECO:0000259" key="4">
    <source>
        <dbReference type="Pfam" id="PF13439"/>
    </source>
</evidence>
<keyword evidence="1" id="KW-0328">Glycosyltransferase</keyword>
<evidence type="ECO:0000313" key="6">
    <source>
        <dbReference type="Proteomes" id="UP001500393"/>
    </source>
</evidence>
<evidence type="ECO:0000256" key="2">
    <source>
        <dbReference type="ARBA" id="ARBA00022679"/>
    </source>
</evidence>
<dbReference type="InterPro" id="IPR028098">
    <property type="entry name" value="Glyco_trans_4-like_N"/>
</dbReference>
<dbReference type="PANTHER" id="PTHR12526:SF629">
    <property type="entry name" value="TEICHURONIC ACID BIOSYNTHESIS GLYCOSYLTRANSFERASE TUAH-RELATED"/>
    <property type="match status" value="1"/>
</dbReference>
<name>A0ABP4N8H9_9ACTN</name>
<proteinExistence type="predicted"/>
<keyword evidence="2" id="KW-0808">Transferase</keyword>
<dbReference type="Pfam" id="PF00534">
    <property type="entry name" value="Glycos_transf_1"/>
    <property type="match status" value="1"/>
</dbReference>
<dbReference type="PANTHER" id="PTHR12526">
    <property type="entry name" value="GLYCOSYLTRANSFERASE"/>
    <property type="match status" value="1"/>
</dbReference>
<reference evidence="6" key="1">
    <citation type="journal article" date="2019" name="Int. J. Syst. Evol. Microbiol.">
        <title>The Global Catalogue of Microorganisms (GCM) 10K type strain sequencing project: providing services to taxonomists for standard genome sequencing and annotation.</title>
        <authorList>
            <consortium name="The Broad Institute Genomics Platform"/>
            <consortium name="The Broad Institute Genome Sequencing Center for Infectious Disease"/>
            <person name="Wu L."/>
            <person name="Ma J."/>
        </authorList>
    </citation>
    <scope>NUCLEOTIDE SEQUENCE [LARGE SCALE GENOMIC DNA]</scope>
    <source>
        <strain evidence="6">JCM 14969</strain>
    </source>
</reference>
<accession>A0ABP4N8H9</accession>
<evidence type="ECO:0000256" key="1">
    <source>
        <dbReference type="ARBA" id="ARBA00022676"/>
    </source>
</evidence>
<keyword evidence="6" id="KW-1185">Reference proteome</keyword>
<evidence type="ECO:0000313" key="5">
    <source>
        <dbReference type="EMBL" id="GAA1557804.1"/>
    </source>
</evidence>
<dbReference type="Pfam" id="PF13439">
    <property type="entry name" value="Glyco_transf_4"/>
    <property type="match status" value="1"/>
</dbReference>
<dbReference type="Gene3D" id="3.40.50.2000">
    <property type="entry name" value="Glycogen Phosphorylase B"/>
    <property type="match status" value="2"/>
</dbReference>
<dbReference type="SUPFAM" id="SSF53756">
    <property type="entry name" value="UDP-Glycosyltransferase/glycogen phosphorylase"/>
    <property type="match status" value="1"/>
</dbReference>
<dbReference type="RefSeq" id="WP_344210044.1">
    <property type="nucleotide sequence ID" value="NZ_BAAAOS010000007.1"/>
</dbReference>
<dbReference type="Proteomes" id="UP001500393">
    <property type="component" value="Unassembled WGS sequence"/>
</dbReference>
<feature type="domain" description="Glycosyltransferase subfamily 4-like N-terminal" evidence="4">
    <location>
        <begin position="140"/>
        <end position="298"/>
    </location>
</feature>
<dbReference type="EMBL" id="BAAAOS010000007">
    <property type="protein sequence ID" value="GAA1557804.1"/>
    <property type="molecule type" value="Genomic_DNA"/>
</dbReference>